<sequence>MTALSNFLETMLELTFLHHPFSSLNLTYGWGCESGDSFGDGTFDGGASTNTPDDVYPWNVYSAVGSHTAALNQSATVPGGTATTGTTVPYHGWDSTWNQCDQDIYPYNARAEELAAPAVPVDSQKSSTRASPGHLIMAAHACTFGAVAATVAVLKGEQEEGMGWADTFRLEASKAAAAVSPVGGYVVAQHVCGGQQHE</sequence>
<gene>
    <name evidence="1" type="ORF">HAND00432_LOCUS21661</name>
</gene>
<accession>A0A7S1H8K0</accession>
<name>A0A7S1H8K0_HEMAN</name>
<reference evidence="1" key="1">
    <citation type="submission" date="2021-01" db="EMBL/GenBank/DDBJ databases">
        <authorList>
            <person name="Corre E."/>
            <person name="Pelletier E."/>
            <person name="Niang G."/>
            <person name="Scheremetjew M."/>
            <person name="Finn R."/>
            <person name="Kale V."/>
            <person name="Holt S."/>
            <person name="Cochrane G."/>
            <person name="Meng A."/>
            <person name="Brown T."/>
            <person name="Cohen L."/>
        </authorList>
    </citation>
    <scope>NUCLEOTIDE SEQUENCE</scope>
    <source>
        <strain evidence="1">CCMP644</strain>
    </source>
</reference>
<evidence type="ECO:0000313" key="1">
    <source>
        <dbReference type="EMBL" id="CAD8970662.1"/>
    </source>
</evidence>
<dbReference type="EMBL" id="HBFX01035898">
    <property type="protein sequence ID" value="CAD8970662.1"/>
    <property type="molecule type" value="Transcribed_RNA"/>
</dbReference>
<organism evidence="1">
    <name type="scientific">Hemiselmis andersenii</name>
    <name type="common">Cryptophyte alga</name>
    <dbReference type="NCBI Taxonomy" id="464988"/>
    <lineage>
        <taxon>Eukaryota</taxon>
        <taxon>Cryptophyceae</taxon>
        <taxon>Cryptomonadales</taxon>
        <taxon>Hemiselmidaceae</taxon>
        <taxon>Hemiselmis</taxon>
    </lineage>
</organism>
<proteinExistence type="predicted"/>
<protein>
    <submittedName>
        <fullName evidence="1">Uncharacterized protein</fullName>
    </submittedName>
</protein>
<dbReference type="AlphaFoldDB" id="A0A7S1H8K0"/>